<dbReference type="AlphaFoldDB" id="A0A6B9ZG52"/>
<evidence type="ECO:0000313" key="3">
    <source>
        <dbReference type="Proteomes" id="UP000476411"/>
    </source>
</evidence>
<evidence type="ECO:0000256" key="1">
    <source>
        <dbReference type="SAM" id="MobiDB-lite"/>
    </source>
</evidence>
<dbReference type="RefSeq" id="WP_162332122.1">
    <property type="nucleotide sequence ID" value="NZ_CP048113.1"/>
</dbReference>
<feature type="region of interest" description="Disordered" evidence="1">
    <location>
        <begin position="66"/>
        <end position="90"/>
    </location>
</feature>
<protein>
    <submittedName>
        <fullName evidence="2">Uncharacterized protein</fullName>
    </submittedName>
</protein>
<dbReference type="EMBL" id="CP048113">
    <property type="protein sequence ID" value="QHS60431.1"/>
    <property type="molecule type" value="Genomic_DNA"/>
</dbReference>
<dbReference type="Proteomes" id="UP000476411">
    <property type="component" value="Chromosome"/>
</dbReference>
<gene>
    <name evidence="2" type="ORF">GWR21_12750</name>
</gene>
<proteinExistence type="predicted"/>
<dbReference type="KEGG" id="chih:GWR21_12750"/>
<accession>A0A6B9ZG52</accession>
<keyword evidence="3" id="KW-1185">Reference proteome</keyword>
<name>A0A6B9ZG52_9BACT</name>
<evidence type="ECO:0000313" key="2">
    <source>
        <dbReference type="EMBL" id="QHS60431.1"/>
    </source>
</evidence>
<reference evidence="2 3" key="1">
    <citation type="submission" date="2020-01" db="EMBL/GenBank/DDBJ databases">
        <title>Complete genome sequence of Chitinophaga sp. H33E-04 isolated from quinoa roots.</title>
        <authorList>
            <person name="Weon H.-Y."/>
            <person name="Lee S.A."/>
        </authorList>
    </citation>
    <scope>NUCLEOTIDE SEQUENCE [LARGE SCALE GENOMIC DNA]</scope>
    <source>
        <strain evidence="2 3">H33E-04</strain>
    </source>
</reference>
<organism evidence="2 3">
    <name type="scientific">Chitinophaga agri</name>
    <dbReference type="NCBI Taxonomy" id="2703787"/>
    <lineage>
        <taxon>Bacteria</taxon>
        <taxon>Pseudomonadati</taxon>
        <taxon>Bacteroidota</taxon>
        <taxon>Chitinophagia</taxon>
        <taxon>Chitinophagales</taxon>
        <taxon>Chitinophagaceae</taxon>
        <taxon>Chitinophaga</taxon>
    </lineage>
</organism>
<sequence length="90" mass="10221">MSSEAEEIFDPEGRELTPLYPAPYYKKVGNRCIPVYGNYVEELFALKNTAVLTHMGIFKASALQEEDLVESNQPPQPRPQKLPIFSVKSY</sequence>